<protein>
    <submittedName>
        <fullName evidence="5">DUF1949 domain-containing protein</fullName>
    </submittedName>
</protein>
<dbReference type="Pfam" id="PF01205">
    <property type="entry name" value="Impact_N"/>
    <property type="match status" value="1"/>
</dbReference>
<comment type="caution">
    <text evidence="5">The sequence shown here is derived from an EMBL/GenBank/DDBJ whole genome shotgun (WGS) entry which is preliminary data.</text>
</comment>
<dbReference type="Gene3D" id="3.30.230.30">
    <property type="entry name" value="Impact, N-terminal domain"/>
    <property type="match status" value="1"/>
</dbReference>
<dbReference type="Pfam" id="PF09186">
    <property type="entry name" value="DUF1949"/>
    <property type="match status" value="1"/>
</dbReference>
<dbReference type="InterPro" id="IPR036956">
    <property type="entry name" value="Impact_N_sf"/>
</dbReference>
<evidence type="ECO:0000259" key="4">
    <source>
        <dbReference type="Pfam" id="PF09186"/>
    </source>
</evidence>
<accession>A0A5C5BF69</accession>
<sequence length="233" mass="24410">MTHASLDGPSEYRTLAATHQHEVEISRSRFLALLSPAATEEDARACVATARRGHPQARHHCTAFVLGPRRDVRRTSDDGEPSGTAGAPMLDALLAAEVSDVVAVVVRHFGGVLLGTGGLARAYRGAVADALAGAPLVLRRRRTLLRVTLDYADAAAVTALAERAGWGVSARYGVDVELDLAVPPDAAGASVTRIAATTAGRGRATPSGTAWVDQPWPDHPQDETHHTRAPGTA</sequence>
<proteinExistence type="inferred from homology"/>
<feature type="region of interest" description="Disordered" evidence="2">
    <location>
        <begin position="199"/>
        <end position="233"/>
    </location>
</feature>
<dbReference type="PANTHER" id="PTHR16301:SF20">
    <property type="entry name" value="IMPACT FAMILY MEMBER YIGZ"/>
    <property type="match status" value="1"/>
</dbReference>
<dbReference type="SUPFAM" id="SSF54211">
    <property type="entry name" value="Ribosomal protein S5 domain 2-like"/>
    <property type="match status" value="1"/>
</dbReference>
<evidence type="ECO:0000256" key="1">
    <source>
        <dbReference type="ARBA" id="ARBA00007665"/>
    </source>
</evidence>
<gene>
    <name evidence="5" type="ORF">FH969_03070</name>
</gene>
<feature type="domain" description="UPF0029" evidence="4">
    <location>
        <begin position="147"/>
        <end position="201"/>
    </location>
</feature>
<dbReference type="GO" id="GO:0005737">
    <property type="term" value="C:cytoplasm"/>
    <property type="evidence" value="ECO:0007669"/>
    <property type="project" value="TreeGrafter"/>
</dbReference>
<keyword evidence="6" id="KW-1185">Reference proteome</keyword>
<dbReference type="InterPro" id="IPR015269">
    <property type="entry name" value="UPF0029_Impact_C"/>
</dbReference>
<name>A0A5C5BF69_9MICO</name>
<dbReference type="SUPFAM" id="SSF54980">
    <property type="entry name" value="EF-G C-terminal domain-like"/>
    <property type="match status" value="1"/>
</dbReference>
<comment type="similarity">
    <text evidence="1">Belongs to the IMPACT family.</text>
</comment>
<reference evidence="5 6" key="1">
    <citation type="submission" date="2019-06" db="EMBL/GenBank/DDBJ databases">
        <title>Draft genome sequence of Miniimonas arenae KCTC 19750T isolated from sea sand.</title>
        <authorList>
            <person name="Park S.-J."/>
        </authorList>
    </citation>
    <scope>NUCLEOTIDE SEQUENCE [LARGE SCALE GENOMIC DNA]</scope>
    <source>
        <strain evidence="5 6">KCTC 19750</strain>
    </source>
</reference>
<dbReference type="InterPro" id="IPR023582">
    <property type="entry name" value="Impact"/>
</dbReference>
<organism evidence="5 6">
    <name type="scientific">Miniimonas arenae</name>
    <dbReference type="NCBI Taxonomy" id="676201"/>
    <lineage>
        <taxon>Bacteria</taxon>
        <taxon>Bacillati</taxon>
        <taxon>Actinomycetota</taxon>
        <taxon>Actinomycetes</taxon>
        <taxon>Micrococcales</taxon>
        <taxon>Beutenbergiaceae</taxon>
        <taxon>Miniimonas</taxon>
    </lineage>
</organism>
<dbReference type="OrthoDB" id="9813771at2"/>
<evidence type="ECO:0000313" key="5">
    <source>
        <dbReference type="EMBL" id="TNU76559.1"/>
    </source>
</evidence>
<dbReference type="InterPro" id="IPR035647">
    <property type="entry name" value="EFG_III/V"/>
</dbReference>
<dbReference type="AlphaFoldDB" id="A0A5C5BF69"/>
<dbReference type="InterPro" id="IPR020568">
    <property type="entry name" value="Ribosomal_Su5_D2-typ_SF"/>
</dbReference>
<dbReference type="GO" id="GO:0006446">
    <property type="term" value="P:regulation of translational initiation"/>
    <property type="evidence" value="ECO:0007669"/>
    <property type="project" value="TreeGrafter"/>
</dbReference>
<dbReference type="PANTHER" id="PTHR16301">
    <property type="entry name" value="IMPACT-RELATED"/>
    <property type="match status" value="1"/>
</dbReference>
<dbReference type="InterPro" id="IPR001498">
    <property type="entry name" value="Impact_N"/>
</dbReference>
<evidence type="ECO:0000259" key="3">
    <source>
        <dbReference type="Pfam" id="PF01205"/>
    </source>
</evidence>
<feature type="compositionally biased region" description="Low complexity" evidence="2">
    <location>
        <begin position="199"/>
        <end position="210"/>
    </location>
</feature>
<evidence type="ECO:0000313" key="6">
    <source>
        <dbReference type="Proteomes" id="UP000313849"/>
    </source>
</evidence>
<evidence type="ECO:0000256" key="2">
    <source>
        <dbReference type="SAM" id="MobiDB-lite"/>
    </source>
</evidence>
<dbReference type="EMBL" id="VENP01000006">
    <property type="protein sequence ID" value="TNU76559.1"/>
    <property type="molecule type" value="Genomic_DNA"/>
</dbReference>
<feature type="domain" description="Impact N-terminal" evidence="3">
    <location>
        <begin position="27"/>
        <end position="131"/>
    </location>
</feature>
<dbReference type="Proteomes" id="UP000313849">
    <property type="component" value="Unassembled WGS sequence"/>
</dbReference>